<accession>T0I8A3</accession>
<feature type="region of interest" description="Disordered" evidence="1">
    <location>
        <begin position="1"/>
        <end position="20"/>
    </location>
</feature>
<evidence type="ECO:0008006" key="4">
    <source>
        <dbReference type="Google" id="ProtNLM"/>
    </source>
</evidence>
<dbReference type="PATRIC" id="fig|1114964.3.peg.346"/>
<protein>
    <recommendedName>
        <fullName evidence="4">Conjugal transfer protein TraJ</fullName>
    </recommendedName>
</protein>
<dbReference type="AlphaFoldDB" id="T0I8A3"/>
<dbReference type="OrthoDB" id="7595056at2"/>
<dbReference type="eggNOG" id="ENOG50310YB">
    <property type="taxonomic scope" value="Bacteria"/>
</dbReference>
<gene>
    <name evidence="2" type="ORF">L485_01890</name>
</gene>
<sequence length="132" mass="14717">MDEAAEIEGAPEGGSRRRGRHLRVPVTAEEGQQIEELAQQTGLSIAAYLRLVGLGYKPRNVVDFDEVQRLVAVNGDLGRMGGLLKLWLTDDAKLDEFKPEEMRRIVRGLLKKIEAGQEELREIAKSVLIARP</sequence>
<keyword evidence="3" id="KW-1185">Reference proteome</keyword>
<dbReference type="EMBL" id="ATIB01000021">
    <property type="protein sequence ID" value="EQB05824.1"/>
    <property type="molecule type" value="Genomic_DNA"/>
</dbReference>
<organism evidence="2 3">
    <name type="scientific">Sphingobium baderi LL03</name>
    <dbReference type="NCBI Taxonomy" id="1114964"/>
    <lineage>
        <taxon>Bacteria</taxon>
        <taxon>Pseudomonadati</taxon>
        <taxon>Pseudomonadota</taxon>
        <taxon>Alphaproteobacteria</taxon>
        <taxon>Sphingomonadales</taxon>
        <taxon>Sphingomonadaceae</taxon>
        <taxon>Sphingobium</taxon>
    </lineage>
</organism>
<comment type="caution">
    <text evidence="2">The sequence shown here is derived from an EMBL/GenBank/DDBJ whole genome shotgun (WGS) entry which is preliminary data.</text>
</comment>
<dbReference type="RefSeq" id="WP_021243378.1">
    <property type="nucleotide sequence ID" value="NZ_ATIB01000021.1"/>
</dbReference>
<evidence type="ECO:0000313" key="3">
    <source>
        <dbReference type="Proteomes" id="UP000015524"/>
    </source>
</evidence>
<proteinExistence type="predicted"/>
<evidence type="ECO:0000313" key="2">
    <source>
        <dbReference type="EMBL" id="EQB05824.1"/>
    </source>
</evidence>
<evidence type="ECO:0000256" key="1">
    <source>
        <dbReference type="SAM" id="MobiDB-lite"/>
    </source>
</evidence>
<dbReference type="Pfam" id="PF21983">
    <property type="entry name" value="NikA-like"/>
    <property type="match status" value="1"/>
</dbReference>
<reference evidence="2 3" key="1">
    <citation type="journal article" date="2013" name="Genome Announc.">
        <title>Draft Genome Sequence of a Hexachlorocyclohexane-Degrading Bacterium, Sphingobium baderi Strain LL03T.</title>
        <authorList>
            <person name="Kaur J."/>
            <person name="Verma H."/>
            <person name="Tripathi C."/>
            <person name="Khurana J.P."/>
            <person name="Lal R."/>
        </authorList>
    </citation>
    <scope>NUCLEOTIDE SEQUENCE [LARGE SCALE GENOMIC DNA]</scope>
    <source>
        <strain evidence="2 3">LL03</strain>
    </source>
</reference>
<name>T0I8A3_9SPHN</name>
<dbReference type="InterPro" id="IPR053842">
    <property type="entry name" value="NikA-like"/>
</dbReference>
<dbReference type="Proteomes" id="UP000015524">
    <property type="component" value="Unassembled WGS sequence"/>
</dbReference>